<dbReference type="EMBL" id="PYSW02000006">
    <property type="protein sequence ID" value="KAG2391810.1"/>
    <property type="molecule type" value="Genomic_DNA"/>
</dbReference>
<dbReference type="SUPFAM" id="SSF48403">
    <property type="entry name" value="Ankyrin repeat"/>
    <property type="match status" value="1"/>
</dbReference>
<dbReference type="InterPro" id="IPR036770">
    <property type="entry name" value="Ankyrin_rpt-contain_sf"/>
</dbReference>
<evidence type="ECO:0000313" key="3">
    <source>
        <dbReference type="EMBL" id="KAG2391810.1"/>
    </source>
</evidence>
<dbReference type="Gene3D" id="1.25.40.20">
    <property type="entry name" value="Ankyrin repeat-containing domain"/>
    <property type="match status" value="1"/>
</dbReference>
<dbReference type="Proteomes" id="UP000816034">
    <property type="component" value="Unassembled WGS sequence"/>
</dbReference>
<dbReference type="RefSeq" id="XP_044553704.1">
    <property type="nucleotide sequence ID" value="XM_044689155.1"/>
</dbReference>
<feature type="region of interest" description="Disordered" evidence="2">
    <location>
        <begin position="307"/>
        <end position="327"/>
    </location>
</feature>
<feature type="repeat" description="ANK" evidence="1">
    <location>
        <begin position="1108"/>
        <end position="1142"/>
    </location>
</feature>
<name>A0AA88KVA5_NAELO</name>
<dbReference type="PROSITE" id="PS50088">
    <property type="entry name" value="ANK_REPEAT"/>
    <property type="match status" value="1"/>
</dbReference>
<evidence type="ECO:0000256" key="1">
    <source>
        <dbReference type="PROSITE-ProRule" id="PRU00023"/>
    </source>
</evidence>
<protein>
    <submittedName>
        <fullName evidence="3">Uncharacterized protein</fullName>
    </submittedName>
</protein>
<evidence type="ECO:0000313" key="4">
    <source>
        <dbReference type="Proteomes" id="UP000816034"/>
    </source>
</evidence>
<dbReference type="AlphaFoldDB" id="A0AA88KVA5"/>
<dbReference type="InterPro" id="IPR002110">
    <property type="entry name" value="Ankyrin_rpt"/>
</dbReference>
<reference evidence="3 4" key="1">
    <citation type="journal article" date="2018" name="BMC Genomics">
        <title>The genome of Naegleria lovaniensis, the basis for a comparative approach to unravel pathogenicity factors of the human pathogenic amoeba N. fowleri.</title>
        <authorList>
            <person name="Liechti N."/>
            <person name="Schurch N."/>
            <person name="Bruggmann R."/>
            <person name="Wittwer M."/>
        </authorList>
    </citation>
    <scope>NUCLEOTIDE SEQUENCE [LARGE SCALE GENOMIC DNA]</scope>
    <source>
        <strain evidence="3 4">ATCC 30569</strain>
    </source>
</reference>
<gene>
    <name evidence="3" type="ORF">C9374_013295</name>
</gene>
<comment type="caution">
    <text evidence="3">The sequence shown here is derived from an EMBL/GenBank/DDBJ whole genome shotgun (WGS) entry which is preliminary data.</text>
</comment>
<evidence type="ECO:0000256" key="2">
    <source>
        <dbReference type="SAM" id="MobiDB-lite"/>
    </source>
</evidence>
<dbReference type="SMART" id="SM00248">
    <property type="entry name" value="ANK"/>
    <property type="match status" value="2"/>
</dbReference>
<sequence length="1194" mass="138351">MPFQIHLNSWSEWLDFIHDRIGSENQITEQYLSYYNKKKKLLCPKHRDRTKYDAFISQANLTGSRRTIPIPKNTKKLKYSANFDHDAAENDTKTPLARMWIMQDLTQNTKHQVSAPKSDLETSDEKVDSLCKLIRENFDDELKFKVILMIPTFSNQPAANPKCYDIYFSQEKILQDQRITATSILDQPILTYHKYRTLSKYFNRKMQQYMLQNLDTLDLNKILRSTVSNHNAVNMNDTGIFSKLAYLLCFINAKKQYLCNYTNCSENMYEIYPEVHRAIMKCMFHYWLESQDVKNRYASVYEDLEDTDTDLSTEESFTPEQSDQEARLDVDEETLLQSVSRRVIEYRKMITSSESTSIVKKIEQFKNLDSDNQEISVKFENNNLEITDPTKICAHYEHIGMAEASEFDYSSLSAFNTGFPSYPTPRLCFYLNSIFRVELKKVLPSLFSDFFAETIVLFKTITFGNVGWYPINSLLLHIIVENGKTVPKGLTEQDLLKKSECRPDKRISLNFVNFKIEDLSMMLTNDRHLRRPHSRTGAPSLLINSHTLSSQYTKKLTQQILKYVDNRVETISFWNYEIRFKSIGHELVFLKNFFPQLRDINMLLSQRSNDYDKLAPVSNALSDINTTSIRDLWHNRHECSFDKINILIEGHKPLVLDIRNTTAYTVPQPKDEDPILENLLFTQNSATANESTDLDNELTLKLMHVAQLKWDHLQQLTQKPGFYVHINSIILHLIYQKQVPIAVKKDLVQKALNELSIPIKKLILTNNTSYIEGSRVVEEYLIFKANQSGESLLHIGQGNPNGIGQKLLCCLYYGWNVFQNTKELENLFLILLQQSYRVESMKHLLDLLTAKVIYENASRQLFVKYIAQHIYGQVREEEIDEILAAIEHGKEHTCSNNADYDECRKILTLFFTYFSKPKHDTLFKDQMLQLDANKLFFMILSAVAQGDVDRVEVVLNLAVELDYFSEVFNKTYTAVTIKNHLTREAITKQVDLEPMELSRTKQMLRNIYQKKLPLDEKFTISTLDAAVYNCIANIEVDLFSTMVRSSSIPLIVLQGILEKKINENQLLFADSLGNTCLHCALITAIEHPSFYHALLTKQPKLLNMVNNDLNTALHIACYKIDLLPTIARILVDYGAKLDALNCQGLTPFEIACHTVKCNLASSHLVQDLSWLMPNVTDFNKMEIFQRMVTEQRDL</sequence>
<organism evidence="3 4">
    <name type="scientific">Naegleria lovaniensis</name>
    <name type="common">Amoeba</name>
    <dbReference type="NCBI Taxonomy" id="51637"/>
    <lineage>
        <taxon>Eukaryota</taxon>
        <taxon>Discoba</taxon>
        <taxon>Heterolobosea</taxon>
        <taxon>Tetramitia</taxon>
        <taxon>Eutetramitia</taxon>
        <taxon>Vahlkampfiidae</taxon>
        <taxon>Naegleria</taxon>
    </lineage>
</organism>
<keyword evidence="4" id="KW-1185">Reference proteome</keyword>
<proteinExistence type="predicted"/>
<accession>A0AA88KVA5</accession>
<dbReference type="GeneID" id="68105748"/>
<keyword evidence="1" id="KW-0040">ANK repeat</keyword>